<feature type="coiled-coil region" evidence="1">
    <location>
        <begin position="62"/>
        <end position="89"/>
    </location>
</feature>
<evidence type="ECO:0000313" key="3">
    <source>
        <dbReference type="Proteomes" id="UP000886844"/>
    </source>
</evidence>
<dbReference type="EMBL" id="DXDA01000042">
    <property type="protein sequence ID" value="HIY68784.1"/>
    <property type="molecule type" value="Genomic_DNA"/>
</dbReference>
<dbReference type="PROSITE" id="PS51257">
    <property type="entry name" value="PROKAR_LIPOPROTEIN"/>
    <property type="match status" value="1"/>
</dbReference>
<name>A0A9D1YZI3_9BACT</name>
<evidence type="ECO:0000256" key="1">
    <source>
        <dbReference type="SAM" id="Coils"/>
    </source>
</evidence>
<keyword evidence="1" id="KW-0175">Coiled coil</keyword>
<reference evidence="2" key="1">
    <citation type="journal article" date="2021" name="PeerJ">
        <title>Extensive microbial diversity within the chicken gut microbiome revealed by metagenomics and culture.</title>
        <authorList>
            <person name="Gilroy R."/>
            <person name="Ravi A."/>
            <person name="Getino M."/>
            <person name="Pursley I."/>
            <person name="Horton D.L."/>
            <person name="Alikhan N.F."/>
            <person name="Baker D."/>
            <person name="Gharbi K."/>
            <person name="Hall N."/>
            <person name="Watson M."/>
            <person name="Adriaenssens E.M."/>
            <person name="Foster-Nyarko E."/>
            <person name="Jarju S."/>
            <person name="Secka A."/>
            <person name="Antonio M."/>
            <person name="Oren A."/>
            <person name="Chaudhuri R.R."/>
            <person name="La Ragione R."/>
            <person name="Hildebrand F."/>
            <person name="Pallen M.J."/>
        </authorList>
    </citation>
    <scope>NUCLEOTIDE SEQUENCE</scope>
    <source>
        <strain evidence="2">5134</strain>
    </source>
</reference>
<accession>A0A9D1YZI3</accession>
<reference evidence="2" key="2">
    <citation type="submission" date="2021-04" db="EMBL/GenBank/DDBJ databases">
        <authorList>
            <person name="Gilroy R."/>
        </authorList>
    </citation>
    <scope>NUCLEOTIDE SEQUENCE</scope>
    <source>
        <strain evidence="2">5134</strain>
    </source>
</reference>
<protein>
    <submittedName>
        <fullName evidence="2">Uncharacterized protein</fullName>
    </submittedName>
</protein>
<evidence type="ECO:0000313" key="2">
    <source>
        <dbReference type="EMBL" id="HIY68784.1"/>
    </source>
</evidence>
<organism evidence="2 3">
    <name type="scientific">Candidatus Alistipes intestinigallinarum</name>
    <dbReference type="NCBI Taxonomy" id="2838440"/>
    <lineage>
        <taxon>Bacteria</taxon>
        <taxon>Pseudomonadati</taxon>
        <taxon>Bacteroidota</taxon>
        <taxon>Bacteroidia</taxon>
        <taxon>Bacteroidales</taxon>
        <taxon>Rikenellaceae</taxon>
        <taxon>Alistipes</taxon>
    </lineage>
</organism>
<comment type="caution">
    <text evidence="2">The sequence shown here is derived from an EMBL/GenBank/DDBJ whole genome shotgun (WGS) entry which is preliminary data.</text>
</comment>
<gene>
    <name evidence="2" type="ORF">H9828_05150</name>
</gene>
<proteinExistence type="predicted"/>
<sequence length="320" mass="35248">MNRIFATLTLAALALSSCIKENDSYKDLLPVQPGQYIYSYVTTQDRVAMQAANAGMRVAILAAEVAEQRRNAEEGAEEITVENVEYKDKSILGLLFNSMTKIEEVETGYKLTFNKNYQMPDGFYLEGSLLIETGGKPELADGANWNVVMQPDFKLYSSSYSGETQINMNGGSTRIEANSDGSYTIQISNIAASIEGSSSGSSDWSSMTGFTIRPADEEVTLAYSSCVGQPFEVNGSASGYSIYSNMYGSSPLQMSYSVTDGLYIGTQIVSGTQECEFSSPFDYDTSAYPAPDVRYVYSFDEASRRYSFKIYYNGYVYPKD</sequence>
<dbReference type="AlphaFoldDB" id="A0A9D1YZI3"/>
<dbReference type="Proteomes" id="UP000886844">
    <property type="component" value="Unassembled WGS sequence"/>
</dbReference>